<gene>
    <name evidence="1" type="ORF">JCM6294_2268</name>
</gene>
<dbReference type="Proteomes" id="UP000018842">
    <property type="component" value="Unassembled WGS sequence"/>
</dbReference>
<dbReference type="STRING" id="1121100.GCA_000428105_01895"/>
<dbReference type="EMBL" id="BAIR01000019">
    <property type="protein sequence ID" value="GAE19241.1"/>
    <property type="molecule type" value="Genomic_DNA"/>
</dbReference>
<accession>W4PHE5</accession>
<sequence length="54" mass="6213">MMYEYSGGPVFPSFLCINSFNFCNTMFGRAFPRIAETKINCRSGNFYPTFLIPN</sequence>
<evidence type="ECO:0000313" key="1">
    <source>
        <dbReference type="EMBL" id="GAE19241.1"/>
    </source>
</evidence>
<evidence type="ECO:0000313" key="2">
    <source>
        <dbReference type="Proteomes" id="UP000018842"/>
    </source>
</evidence>
<proteinExistence type="predicted"/>
<protein>
    <submittedName>
        <fullName evidence="1">Uncharacterized protein</fullName>
    </submittedName>
</protein>
<comment type="caution">
    <text evidence="1">The sequence shown here is derived from an EMBL/GenBank/DDBJ whole genome shotgun (WGS) entry which is preliminary data.</text>
</comment>
<dbReference type="AlphaFoldDB" id="W4PHE5"/>
<name>W4PHE5_9BACE</name>
<organism evidence="1 2">
    <name type="scientific">Bacteroides pyogenes DSM 20611 = JCM 6294</name>
    <dbReference type="NCBI Taxonomy" id="1121100"/>
    <lineage>
        <taxon>Bacteria</taxon>
        <taxon>Pseudomonadati</taxon>
        <taxon>Bacteroidota</taxon>
        <taxon>Bacteroidia</taxon>
        <taxon>Bacteroidales</taxon>
        <taxon>Bacteroidaceae</taxon>
        <taxon>Bacteroides</taxon>
    </lineage>
</organism>
<reference evidence="2" key="1">
    <citation type="journal article" date="2014" name="Genome">
        <title>Draft Genome Sequences of Three Strains of Bacteroides pyogenes Isolated from a Cat and Swine.</title>
        <authorList>
            <person name="Sakamoto M."/>
            <person name="Oshima K."/>
            <person name="Suda W."/>
            <person name="Kitamura K."/>
            <person name="Iida T."/>
            <person name="Hattori M."/>
            <person name="Ohkuma M."/>
        </authorList>
    </citation>
    <scope>NUCLEOTIDE SEQUENCE [LARGE SCALE GENOMIC DNA]</scope>
    <source>
        <strain evidence="2">JCM 6294</strain>
    </source>
</reference>